<sequence length="932" mass="105508">MPILYNKEFDVTIPLPQPLTLRRSLATIFLSVLLSSGQAMASDSVSTKDWDITADKIIQYDDQETLVATGHVVLVPKEKEETAQKIQGDWLAYDLNAEKLKLRGNIKINGAENGVDSSAAINDIIISQQAGGKNSHYLPLTTLGAWSIASKKGTLVPAKVIRASKEATEAPKARPTTKPAPGNMISTEEWNITADKLTRFQNPSSIVATGNVVLKKRELIPPAPTASPGQATSPWHDLLQEPNQAPKKTTVAQSNSTAPPQYRTTTTIHTDWLAYDVERGMIKAKGNVLIESDKGILTAAKGEIKLEDETGTFHDASLRQEDMLYLEGKKIARTGYDTYRIEDGWVITCKLEEGETPPWAIVSSETDIKQDGYAVLKHARFHVKGVPVFYLPYMIIPINQTRKTGFLYPEMSASSNSGFGLNLPFFWAISDSTDASLYPQYYARRGFMPGTEFRYATSADKKGTFNATYLHDKLESSETKYTYQNSDRYWIRAKSDHTFGDGWLARLDLDIVSDKDYLQEFDSGIDGYDQNNVRYLDNFGRGFANDTEMLRNNTFKVMKGWNNMFLEMEVLGVNDVRTDADGKRIKTDNPFWKLPSITYSGAIPLGETALTFDWDSGYVNYWREDGYGGHRFDLHPKISTNLPLSEYLESRAELGLRDTYYMVENYGDPVGADEWTKGTTPNRLLYDFEVEVATTVERDFYSSGTEDSGFTHQIRPYVRYNFVPEEDQENLPFFDSTDRIDQQNGVTYGFDTYLNQFGSTKKEYAHLEVKQTYYLDDVIQYDDNGKLDLVTDDLSEIEAKLKWYPWRNTYLSYKTEYDVYGEGFVSHTLTTSYKTDRGDSVALQYSKRDEDDIDEINGYFKLYLADNWFTQIDIEHSIFDNETQVADFSLTYTQPCWSVTMGYESTPEDEKLLLVFTLANIGLPISAGAGIR</sequence>
<dbReference type="GO" id="GO:1990351">
    <property type="term" value="C:transporter complex"/>
    <property type="evidence" value="ECO:0007669"/>
    <property type="project" value="TreeGrafter"/>
</dbReference>
<dbReference type="STRING" id="177439.DP3010"/>
<dbReference type="HAMAP" id="MF_01411">
    <property type="entry name" value="LPS_assembly_LptD"/>
    <property type="match status" value="1"/>
</dbReference>
<evidence type="ECO:0000313" key="3">
    <source>
        <dbReference type="EMBL" id="CAG37739.1"/>
    </source>
</evidence>
<dbReference type="AlphaFoldDB" id="Q6AIU1"/>
<feature type="signal peptide" evidence="1">
    <location>
        <begin position="1"/>
        <end position="41"/>
    </location>
</feature>
<dbReference type="PANTHER" id="PTHR30189">
    <property type="entry name" value="LPS-ASSEMBLY PROTEIN"/>
    <property type="match status" value="1"/>
</dbReference>
<dbReference type="InterPro" id="IPR020889">
    <property type="entry name" value="LipoPS_assembly_LptD"/>
</dbReference>
<evidence type="ECO:0000313" key="4">
    <source>
        <dbReference type="Proteomes" id="UP000000602"/>
    </source>
</evidence>
<dbReference type="Proteomes" id="UP000000602">
    <property type="component" value="Chromosome"/>
</dbReference>
<dbReference type="GO" id="GO:0015920">
    <property type="term" value="P:lipopolysaccharide transport"/>
    <property type="evidence" value="ECO:0007669"/>
    <property type="project" value="InterPro"/>
</dbReference>
<dbReference type="GO" id="GO:0043165">
    <property type="term" value="P:Gram-negative-bacterium-type cell outer membrane assembly"/>
    <property type="evidence" value="ECO:0007669"/>
    <property type="project" value="InterPro"/>
</dbReference>
<dbReference type="EMBL" id="CR522870">
    <property type="protein sequence ID" value="CAG37739.1"/>
    <property type="molecule type" value="Genomic_DNA"/>
</dbReference>
<gene>
    <name evidence="3" type="ordered locus">DP3010</name>
</gene>
<dbReference type="PANTHER" id="PTHR30189:SF1">
    <property type="entry name" value="LPS-ASSEMBLY PROTEIN LPTD"/>
    <property type="match status" value="1"/>
</dbReference>
<keyword evidence="4" id="KW-1185">Reference proteome</keyword>
<protein>
    <submittedName>
        <fullName evidence="3">Related to organic solvent tolerance protein (OstA)</fullName>
    </submittedName>
</protein>
<evidence type="ECO:0000259" key="2">
    <source>
        <dbReference type="Pfam" id="PF04453"/>
    </source>
</evidence>
<feature type="chain" id="PRO_5039950740" evidence="1">
    <location>
        <begin position="42"/>
        <end position="932"/>
    </location>
</feature>
<accession>Q6AIU1</accession>
<evidence type="ECO:0000256" key="1">
    <source>
        <dbReference type="SAM" id="SignalP"/>
    </source>
</evidence>
<name>Q6AIU1_DESPS</name>
<keyword evidence="1" id="KW-0732">Signal</keyword>
<dbReference type="InterPro" id="IPR007543">
    <property type="entry name" value="LptD_C"/>
</dbReference>
<organism evidence="3 4">
    <name type="scientific">Desulfotalea psychrophila (strain LSv54 / DSM 12343)</name>
    <dbReference type="NCBI Taxonomy" id="177439"/>
    <lineage>
        <taxon>Bacteria</taxon>
        <taxon>Pseudomonadati</taxon>
        <taxon>Thermodesulfobacteriota</taxon>
        <taxon>Desulfobulbia</taxon>
        <taxon>Desulfobulbales</taxon>
        <taxon>Desulfocapsaceae</taxon>
        <taxon>Desulfotalea</taxon>
    </lineage>
</organism>
<proteinExistence type="inferred from homology"/>
<feature type="domain" description="LptD C-terminal" evidence="2">
    <location>
        <begin position="487"/>
        <end position="868"/>
    </location>
</feature>
<dbReference type="InterPro" id="IPR050218">
    <property type="entry name" value="LptD"/>
</dbReference>
<dbReference type="eggNOG" id="COG1452">
    <property type="taxonomic scope" value="Bacteria"/>
</dbReference>
<dbReference type="Pfam" id="PF04453">
    <property type="entry name" value="LptD"/>
    <property type="match status" value="1"/>
</dbReference>
<dbReference type="KEGG" id="dps:DP3010"/>
<dbReference type="GO" id="GO:0009279">
    <property type="term" value="C:cell outer membrane"/>
    <property type="evidence" value="ECO:0007669"/>
    <property type="project" value="InterPro"/>
</dbReference>
<dbReference type="Gene3D" id="2.60.450.10">
    <property type="entry name" value="Lipopolysaccharide (LPS) transport protein A like domain"/>
    <property type="match status" value="2"/>
</dbReference>
<reference evidence="4" key="1">
    <citation type="journal article" date="2004" name="Environ. Microbiol.">
        <title>The genome of Desulfotalea psychrophila, a sulfate-reducing bacterium from permanently cold Arctic sediments.</title>
        <authorList>
            <person name="Rabus R."/>
            <person name="Ruepp A."/>
            <person name="Frickey T."/>
            <person name="Rattei T."/>
            <person name="Fartmann B."/>
            <person name="Stark M."/>
            <person name="Bauer M."/>
            <person name="Zibat A."/>
            <person name="Lombardot T."/>
            <person name="Becker I."/>
            <person name="Amann J."/>
            <person name="Gellner K."/>
            <person name="Teeling H."/>
            <person name="Leuschner W.D."/>
            <person name="Gloeckner F.-O."/>
            <person name="Lupas A.N."/>
            <person name="Amann R."/>
            <person name="Klenk H.-P."/>
        </authorList>
    </citation>
    <scope>NUCLEOTIDE SEQUENCE [LARGE SCALE GENOMIC DNA]</scope>
    <source>
        <strain evidence="4">DSM 12343 / LSv54</strain>
    </source>
</reference>
<dbReference type="HOGENOM" id="CLU_009039_4_0_7"/>